<name>A0A450U5H7_9GAMM</name>
<proteinExistence type="predicted"/>
<reference evidence="2" key="1">
    <citation type="submission" date="2019-02" db="EMBL/GenBank/DDBJ databases">
        <authorList>
            <person name="Gruber-Vodicka R. H."/>
            <person name="Seah K. B. B."/>
        </authorList>
    </citation>
    <scope>NUCLEOTIDE SEQUENCE</scope>
    <source>
        <strain evidence="4">BECK_SA2B12</strain>
        <strain evidence="2">BECK_SA2B15</strain>
        <strain evidence="3">BECK_SA2B20</strain>
    </source>
</reference>
<dbReference type="AlphaFoldDB" id="A0A450U5H7"/>
<evidence type="ECO:0000313" key="4">
    <source>
        <dbReference type="EMBL" id="VFJ95507.1"/>
    </source>
</evidence>
<gene>
    <name evidence="2" type="ORF">BECKH772A_GA0070896_1000156</name>
    <name evidence="3" type="ORF">BECKH772B_GA0070898_1000148</name>
    <name evidence="4" type="ORF">BECKH772C_GA0070978_1000256</name>
</gene>
<feature type="compositionally biased region" description="Basic and acidic residues" evidence="1">
    <location>
        <begin position="43"/>
        <end position="56"/>
    </location>
</feature>
<dbReference type="EMBL" id="CAADFJ010000002">
    <property type="protein sequence ID" value="VFJ95507.1"/>
    <property type="molecule type" value="Genomic_DNA"/>
</dbReference>
<evidence type="ECO:0000313" key="3">
    <source>
        <dbReference type="EMBL" id="VFJ88289.1"/>
    </source>
</evidence>
<dbReference type="EMBL" id="CAADFI010000001">
    <property type="protein sequence ID" value="VFJ88289.1"/>
    <property type="molecule type" value="Genomic_DNA"/>
</dbReference>
<evidence type="ECO:0000313" key="2">
    <source>
        <dbReference type="EMBL" id="VFJ86416.1"/>
    </source>
</evidence>
<feature type="region of interest" description="Disordered" evidence="1">
    <location>
        <begin position="43"/>
        <end position="77"/>
    </location>
</feature>
<evidence type="ECO:0000256" key="1">
    <source>
        <dbReference type="SAM" id="MobiDB-lite"/>
    </source>
</evidence>
<protein>
    <submittedName>
        <fullName evidence="2">Uncharacterized protein</fullName>
    </submittedName>
</protein>
<accession>A0A450U5H7</accession>
<organism evidence="2">
    <name type="scientific">Candidatus Kentrum eta</name>
    <dbReference type="NCBI Taxonomy" id="2126337"/>
    <lineage>
        <taxon>Bacteria</taxon>
        <taxon>Pseudomonadati</taxon>
        <taxon>Pseudomonadota</taxon>
        <taxon>Gammaproteobacteria</taxon>
        <taxon>Candidatus Kentrum</taxon>
    </lineage>
</organism>
<dbReference type="EMBL" id="CAADFG010000001">
    <property type="protein sequence ID" value="VFJ86416.1"/>
    <property type="molecule type" value="Genomic_DNA"/>
</dbReference>
<sequence>MGHGTRVRFHGALWRGHWAPGLAASAHIPAGLVFHGGFRGRVRVEGPPKPGEDRRGGGNGGGYFSDSPLSIQSYFVT</sequence>
<feature type="compositionally biased region" description="Polar residues" evidence="1">
    <location>
        <begin position="67"/>
        <end position="77"/>
    </location>
</feature>